<dbReference type="InterPro" id="IPR006944">
    <property type="entry name" value="Phage/GTA_portal"/>
</dbReference>
<evidence type="ECO:0000313" key="4">
    <source>
        <dbReference type="Proteomes" id="UP001312893"/>
    </source>
</evidence>
<comment type="similarity">
    <text evidence="1">Belongs to the phage portal family. PBSX subfamily.</text>
</comment>
<feature type="region of interest" description="Disordered" evidence="2">
    <location>
        <begin position="1"/>
        <end position="27"/>
    </location>
</feature>
<gene>
    <name evidence="3" type="ORF">QFI96_014715</name>
</gene>
<dbReference type="EMBL" id="JARXNK020000104">
    <property type="protein sequence ID" value="MEL0552946.1"/>
    <property type="molecule type" value="Genomic_DNA"/>
</dbReference>
<dbReference type="Pfam" id="PF04860">
    <property type="entry name" value="Phage_portal"/>
    <property type="match status" value="1"/>
</dbReference>
<dbReference type="NCBIfam" id="TIGR01540">
    <property type="entry name" value="portal_PBSX"/>
    <property type="match status" value="1"/>
</dbReference>
<evidence type="ECO:0000256" key="2">
    <source>
        <dbReference type="SAM" id="MobiDB-lite"/>
    </source>
</evidence>
<feature type="compositionally biased region" description="Low complexity" evidence="2">
    <location>
        <begin position="8"/>
        <end position="17"/>
    </location>
</feature>
<dbReference type="RefSeq" id="WP_331851229.1">
    <property type="nucleotide sequence ID" value="NZ_JARXNK020000104.1"/>
</dbReference>
<dbReference type="InterPro" id="IPR030935">
    <property type="entry name" value="PBSX_Proteobac"/>
</dbReference>
<evidence type="ECO:0000256" key="1">
    <source>
        <dbReference type="ARBA" id="ARBA00006799"/>
    </source>
</evidence>
<keyword evidence="4" id="KW-1185">Reference proteome</keyword>
<proteinExistence type="inferred from homology"/>
<accession>A0ABU9F980</accession>
<protein>
    <submittedName>
        <fullName evidence="3">Phage portal protein</fullName>
    </submittedName>
</protein>
<name>A0ABU9F980_9ENTR</name>
<comment type="caution">
    <text evidence="3">The sequence shown here is derived from an EMBL/GenBank/DDBJ whole genome shotgun (WGS) entry which is preliminary data.</text>
</comment>
<dbReference type="PIRSF" id="PIRSF018494">
    <property type="entry name" value="PBSX_VPQ"/>
    <property type="match status" value="1"/>
</dbReference>
<evidence type="ECO:0000313" key="3">
    <source>
        <dbReference type="EMBL" id="MEL0552946.1"/>
    </source>
</evidence>
<dbReference type="InterPro" id="IPR006430">
    <property type="entry name" value="Phage_portal_PBSX"/>
</dbReference>
<dbReference type="Proteomes" id="UP001312893">
    <property type="component" value="Unassembled WGS sequence"/>
</dbReference>
<organism evidence="3 4">
    <name type="scientific">Raoultella lignicola</name>
    <dbReference type="NCBI Taxonomy" id="3040939"/>
    <lineage>
        <taxon>Bacteria</taxon>
        <taxon>Pseudomonadati</taxon>
        <taxon>Pseudomonadota</taxon>
        <taxon>Gammaproteobacteria</taxon>
        <taxon>Enterobacterales</taxon>
        <taxon>Enterobacteriaceae</taxon>
        <taxon>Klebsiella/Raoultella group</taxon>
        <taxon>Raoultella</taxon>
    </lineage>
</organism>
<reference evidence="3 4" key="1">
    <citation type="submission" date="2024-04" db="EMBL/GenBank/DDBJ databases">
        <title>Two novel Raoultella species associated with bleeding cankers of broadleaf hosts, Raoultella scottia sp. nov. and Raoultella lignicola sp. nov.</title>
        <authorList>
            <person name="Brady C.L."/>
        </authorList>
    </citation>
    <scope>NUCLEOTIDE SEQUENCE [LARGE SCALE GENOMIC DNA]</scope>
    <source>
        <strain evidence="3 4">TW_WC1a.1</strain>
    </source>
</reference>
<sequence>MSKKKKPAFQQAKQAAKPARKQGNFSAGMPIPGDRSTIFIGPPELVLTSGTDYQDVWYDNDFDHWTPPISRLALARLPNANAQHDGILYARKNMIASGFTGGGLAREQVGALAFDYLLFGDVALLKVRNGWGDVVGLHPLPSMYLRIRRTGEFVILQKGEPLVYSPDDIIFISQYDPQQQIYGLPDYIGGINSALLNSEATIFRRRYYNNGAHMGGILYTSDPNLSDEVEAEIKKKIEGTKGLGNFRNMFINIPGGEKEGVKFIPVGDISAKDEFANVKNISAQDVLTAHRFPAGLAGIIPQNTAGLGDPIKARETYRQDEVVPVQRMFSETVARDTEVPARLRLNFDFSTPAGE</sequence>